<protein>
    <submittedName>
        <fullName evidence="2">Uncharacterized protein</fullName>
    </submittedName>
</protein>
<comment type="caution">
    <text evidence="2">The sequence shown here is derived from an EMBL/GenBank/DDBJ whole genome shotgun (WGS) entry which is preliminary data.</text>
</comment>
<evidence type="ECO:0000256" key="1">
    <source>
        <dbReference type="SAM" id="MobiDB-lite"/>
    </source>
</evidence>
<evidence type="ECO:0000313" key="2">
    <source>
        <dbReference type="EMBL" id="OZI77461.1"/>
    </source>
</evidence>
<feature type="region of interest" description="Disordered" evidence="1">
    <location>
        <begin position="1"/>
        <end position="34"/>
    </location>
</feature>
<organism evidence="2 3">
    <name type="scientific">Bordetella genomosp. 12</name>
    <dbReference type="NCBI Taxonomy" id="463035"/>
    <lineage>
        <taxon>Bacteria</taxon>
        <taxon>Pseudomonadati</taxon>
        <taxon>Pseudomonadota</taxon>
        <taxon>Betaproteobacteria</taxon>
        <taxon>Burkholderiales</taxon>
        <taxon>Alcaligenaceae</taxon>
        <taxon>Bordetella</taxon>
    </lineage>
</organism>
<keyword evidence="3" id="KW-1185">Reference proteome</keyword>
<sequence>MHIGLAGRGRRGQMPGARPQGACGLPERLQGSAVRPDQADLAARQARAAFGGQQRLEQALGQPFGRQKMQQPAARAQLGIEHTP</sequence>
<feature type="region of interest" description="Disordered" evidence="1">
    <location>
        <begin position="63"/>
        <end position="84"/>
    </location>
</feature>
<dbReference type="AlphaFoldDB" id="A0A261VUL1"/>
<reference evidence="3" key="1">
    <citation type="submission" date="2017-05" db="EMBL/GenBank/DDBJ databases">
        <title>Complete and WGS of Bordetella genogroups.</title>
        <authorList>
            <person name="Spilker T."/>
            <person name="Lipuma J."/>
        </authorList>
    </citation>
    <scope>NUCLEOTIDE SEQUENCE [LARGE SCALE GENOMIC DNA]</scope>
    <source>
        <strain evidence="3">AU6712</strain>
    </source>
</reference>
<name>A0A261VUL1_9BORD</name>
<accession>A0A261VUL1</accession>
<dbReference type="EMBL" id="NEVU01000001">
    <property type="protein sequence ID" value="OZI77461.1"/>
    <property type="molecule type" value="Genomic_DNA"/>
</dbReference>
<evidence type="ECO:0000313" key="3">
    <source>
        <dbReference type="Proteomes" id="UP000216429"/>
    </source>
</evidence>
<dbReference type="Proteomes" id="UP000216429">
    <property type="component" value="Unassembled WGS sequence"/>
</dbReference>
<gene>
    <name evidence="2" type="ORF">CAL22_02660</name>
</gene>
<proteinExistence type="predicted"/>